<organism evidence="3 4">
    <name type="scientific">Oryzihumus leptocrescens</name>
    <dbReference type="NCBI Taxonomy" id="297536"/>
    <lineage>
        <taxon>Bacteria</taxon>
        <taxon>Bacillati</taxon>
        <taxon>Actinomycetota</taxon>
        <taxon>Actinomycetes</taxon>
        <taxon>Micrococcales</taxon>
        <taxon>Intrasporangiaceae</taxon>
        <taxon>Oryzihumus</taxon>
    </lineage>
</organism>
<proteinExistence type="predicted"/>
<dbReference type="GO" id="GO:0006281">
    <property type="term" value="P:DNA repair"/>
    <property type="evidence" value="ECO:0007669"/>
    <property type="project" value="InterPro"/>
</dbReference>
<accession>A0A542ZM50</accession>
<evidence type="ECO:0000256" key="1">
    <source>
        <dbReference type="ARBA" id="ARBA00022763"/>
    </source>
</evidence>
<evidence type="ECO:0000313" key="4">
    <source>
        <dbReference type="Proteomes" id="UP000319514"/>
    </source>
</evidence>
<keyword evidence="4" id="KW-1185">Reference proteome</keyword>
<evidence type="ECO:0000259" key="2">
    <source>
        <dbReference type="Pfam" id="PF01035"/>
    </source>
</evidence>
<dbReference type="InterPro" id="IPR036388">
    <property type="entry name" value="WH-like_DNA-bd_sf"/>
</dbReference>
<comment type="caution">
    <text evidence="3">The sequence shown here is derived from an EMBL/GenBank/DDBJ whole genome shotgun (WGS) entry which is preliminary data.</text>
</comment>
<gene>
    <name evidence="3" type="ORF">FB474_2865</name>
</gene>
<dbReference type="InterPro" id="IPR052520">
    <property type="entry name" value="ATL_DNA_repair"/>
</dbReference>
<dbReference type="Proteomes" id="UP000319514">
    <property type="component" value="Unassembled WGS sequence"/>
</dbReference>
<protein>
    <submittedName>
        <fullName evidence="3">O(6)-alkylguanine repair protein YbaZ</fullName>
    </submittedName>
</protein>
<dbReference type="Gene3D" id="1.10.10.10">
    <property type="entry name" value="Winged helix-like DNA-binding domain superfamily/Winged helix DNA-binding domain"/>
    <property type="match status" value="1"/>
</dbReference>
<dbReference type="PANTHER" id="PTHR42942:SF1">
    <property type="entry name" value="ALKYLTRANSFERASE-LIKE PROTEIN 1"/>
    <property type="match status" value="1"/>
</dbReference>
<evidence type="ECO:0000313" key="3">
    <source>
        <dbReference type="EMBL" id="TQL61454.1"/>
    </source>
</evidence>
<dbReference type="Pfam" id="PF01035">
    <property type="entry name" value="DNA_binding_1"/>
    <property type="match status" value="1"/>
</dbReference>
<dbReference type="EMBL" id="VFOQ01000001">
    <property type="protein sequence ID" value="TQL61454.1"/>
    <property type="molecule type" value="Genomic_DNA"/>
</dbReference>
<dbReference type="PANTHER" id="PTHR42942">
    <property type="entry name" value="6-O-METHYLGUANINE DNA METHYLTRANSFERASE"/>
    <property type="match status" value="1"/>
</dbReference>
<reference evidence="3 4" key="1">
    <citation type="submission" date="2019-06" db="EMBL/GenBank/DDBJ databases">
        <title>Sequencing the genomes of 1000 actinobacteria strains.</title>
        <authorList>
            <person name="Klenk H.-P."/>
        </authorList>
    </citation>
    <scope>NUCLEOTIDE SEQUENCE [LARGE SCALE GENOMIC DNA]</scope>
    <source>
        <strain evidence="3 4">DSM 18082</strain>
    </source>
</reference>
<dbReference type="CDD" id="cd06445">
    <property type="entry name" value="ATase"/>
    <property type="match status" value="1"/>
</dbReference>
<dbReference type="RefSeq" id="WP_246092192.1">
    <property type="nucleotide sequence ID" value="NZ_BAAAKX010000001.1"/>
</dbReference>
<dbReference type="InterPro" id="IPR014048">
    <property type="entry name" value="MethylDNA_cys_MeTrfase_DNA-bd"/>
</dbReference>
<keyword evidence="1" id="KW-0227">DNA damage</keyword>
<sequence length="119" mass="12692">MTTRAGDTAYGVDAPGQLPDYADAVLEVADAIPEGRVLAYGDIAEILGEGGPRQVGAVMSRYGSMTTWWRVIRASGEPPRGLEDEAIEHYRAEGTPMVGGMLTGRRVDMGRARWEGPGA</sequence>
<feature type="domain" description="Methylated-DNA-[protein]-cysteine S-methyltransferase DNA binding" evidence="2">
    <location>
        <begin position="22"/>
        <end position="78"/>
    </location>
</feature>
<dbReference type="AlphaFoldDB" id="A0A542ZM50"/>
<name>A0A542ZM50_9MICO</name>
<dbReference type="InterPro" id="IPR036217">
    <property type="entry name" value="MethylDNA_cys_MeTrfase_DNAb"/>
</dbReference>
<dbReference type="GO" id="GO:0003824">
    <property type="term" value="F:catalytic activity"/>
    <property type="evidence" value="ECO:0007669"/>
    <property type="project" value="InterPro"/>
</dbReference>
<dbReference type="SUPFAM" id="SSF46767">
    <property type="entry name" value="Methylated DNA-protein cysteine methyltransferase, C-terminal domain"/>
    <property type="match status" value="1"/>
</dbReference>